<dbReference type="Proteomes" id="UP000248975">
    <property type="component" value="Unassembled WGS sequence"/>
</dbReference>
<dbReference type="Pfam" id="PF13304">
    <property type="entry name" value="AAA_21"/>
    <property type="match status" value="1"/>
</dbReference>
<dbReference type="Gene3D" id="3.40.50.300">
    <property type="entry name" value="P-loop containing nucleotide triphosphate hydrolases"/>
    <property type="match status" value="1"/>
</dbReference>
<sequence length="500" mass="56760">MEGVSGGVGVISSLSLGSFKAYKAETTFEFAVPRDGRIGLTVLCGQNNSGKSTPLNLLKTIFSEEPDMIFDREARHYDETPFAVVKLQHEGLSVSVSCRPEGVGAYARKELRYMFNKEPTQLFLEMRRRVKYVPSRRHWSDRFSRQHRADLGQLEDQLYRSLRNQDSPLGQLLARVLFERKKAEYDSFLKRIVPDIVDWTIDSVLDQECITYVTSSGKVHSIGSLGDGFVSVFRLAYTLYSSRRGDTIILDEPELSLHPEAQKSLYRLLRELSMDRQIILATHSPYMVNWKDIEEGAQIFRLSLSDEGFAMVGKISPESYRSIRRAVSFDFKNRRLFDVLAKEVFFRNSVVFCEGLEDVHLIEQYLDGEGKSLPFFGYGSGGASLIPSWLIISAELKLRAVAIFDGDERARAEECAKRHAKDKNVLIKVLPRDDIRDKHLRDGQCARNGKCKEKLDQPPIKLGFFDAKGKLKDDSRDELESFIGDITNFLDGPARVVAAQ</sequence>
<comment type="caution">
    <text evidence="2">The sequence shown here is derived from an EMBL/GenBank/DDBJ whole genome shotgun (WGS) entry which is preliminary data.</text>
</comment>
<dbReference type="GO" id="GO:0005524">
    <property type="term" value="F:ATP binding"/>
    <property type="evidence" value="ECO:0007669"/>
    <property type="project" value="InterPro"/>
</dbReference>
<dbReference type="InterPro" id="IPR051396">
    <property type="entry name" value="Bact_Antivir_Def_Nuclease"/>
</dbReference>
<evidence type="ECO:0000313" key="3">
    <source>
        <dbReference type="Proteomes" id="UP000248975"/>
    </source>
</evidence>
<dbReference type="SUPFAM" id="SSF52540">
    <property type="entry name" value="P-loop containing nucleoside triphosphate hydrolases"/>
    <property type="match status" value="1"/>
</dbReference>
<accession>A0A2W5SBZ2</accession>
<dbReference type="PANTHER" id="PTHR43581">
    <property type="entry name" value="ATP/GTP PHOSPHATASE"/>
    <property type="match status" value="1"/>
</dbReference>
<dbReference type="GO" id="GO:0016887">
    <property type="term" value="F:ATP hydrolysis activity"/>
    <property type="evidence" value="ECO:0007669"/>
    <property type="project" value="InterPro"/>
</dbReference>
<protein>
    <recommendedName>
        <fullName evidence="1">ATPase AAA-type core domain-containing protein</fullName>
    </recommendedName>
</protein>
<feature type="domain" description="ATPase AAA-type core" evidence="1">
    <location>
        <begin position="146"/>
        <end position="288"/>
    </location>
</feature>
<dbReference type="InterPro" id="IPR003959">
    <property type="entry name" value="ATPase_AAA_core"/>
</dbReference>
<proteinExistence type="predicted"/>
<gene>
    <name evidence="2" type="ORF">DI533_14305</name>
</gene>
<name>A0A2W5SBZ2_CERSP</name>
<evidence type="ECO:0000313" key="2">
    <source>
        <dbReference type="EMBL" id="PZQ96755.1"/>
    </source>
</evidence>
<evidence type="ECO:0000259" key="1">
    <source>
        <dbReference type="Pfam" id="PF13304"/>
    </source>
</evidence>
<dbReference type="EMBL" id="QFQS01000003">
    <property type="protein sequence ID" value="PZQ96755.1"/>
    <property type="molecule type" value="Genomic_DNA"/>
</dbReference>
<dbReference type="AlphaFoldDB" id="A0A2W5SBZ2"/>
<reference evidence="2 3" key="1">
    <citation type="submission" date="2017-08" db="EMBL/GenBank/DDBJ databases">
        <title>Infants hospitalized years apart are colonized by the same room-sourced microbial strains.</title>
        <authorList>
            <person name="Brooks B."/>
            <person name="Olm M.R."/>
            <person name="Firek B.A."/>
            <person name="Baker R."/>
            <person name="Thomas B.C."/>
            <person name="Morowitz M.J."/>
            <person name="Banfield J.F."/>
        </authorList>
    </citation>
    <scope>NUCLEOTIDE SEQUENCE [LARGE SCALE GENOMIC DNA]</scope>
    <source>
        <strain evidence="2">S2_003_000_R2_11</strain>
    </source>
</reference>
<organism evidence="2 3">
    <name type="scientific">Cereibacter sphaeroides</name>
    <name type="common">Rhodobacter sphaeroides</name>
    <dbReference type="NCBI Taxonomy" id="1063"/>
    <lineage>
        <taxon>Bacteria</taxon>
        <taxon>Pseudomonadati</taxon>
        <taxon>Pseudomonadota</taxon>
        <taxon>Alphaproteobacteria</taxon>
        <taxon>Rhodobacterales</taxon>
        <taxon>Paracoccaceae</taxon>
        <taxon>Cereibacter</taxon>
    </lineage>
</organism>
<dbReference type="InterPro" id="IPR027417">
    <property type="entry name" value="P-loop_NTPase"/>
</dbReference>
<dbReference type="PANTHER" id="PTHR43581:SF4">
    <property type="entry name" value="ATP_GTP PHOSPHATASE"/>
    <property type="match status" value="1"/>
</dbReference>